<organism evidence="2 3">
    <name type="scientific">Trichocladium antarcticum</name>
    <dbReference type="NCBI Taxonomy" id="1450529"/>
    <lineage>
        <taxon>Eukaryota</taxon>
        <taxon>Fungi</taxon>
        <taxon>Dikarya</taxon>
        <taxon>Ascomycota</taxon>
        <taxon>Pezizomycotina</taxon>
        <taxon>Sordariomycetes</taxon>
        <taxon>Sordariomycetidae</taxon>
        <taxon>Sordariales</taxon>
        <taxon>Chaetomiaceae</taxon>
        <taxon>Trichocladium</taxon>
    </lineage>
</organism>
<evidence type="ECO:0000256" key="1">
    <source>
        <dbReference type="SAM" id="MobiDB-lite"/>
    </source>
</evidence>
<dbReference type="EMBL" id="MU853423">
    <property type="protein sequence ID" value="KAK4131507.1"/>
    <property type="molecule type" value="Genomic_DNA"/>
</dbReference>
<reference evidence="2" key="2">
    <citation type="submission" date="2023-05" db="EMBL/GenBank/DDBJ databases">
        <authorList>
            <consortium name="Lawrence Berkeley National Laboratory"/>
            <person name="Steindorff A."/>
            <person name="Hensen N."/>
            <person name="Bonometti L."/>
            <person name="Westerberg I."/>
            <person name="Brannstrom I.O."/>
            <person name="Guillou S."/>
            <person name="Cros-Aarteil S."/>
            <person name="Calhoun S."/>
            <person name="Haridas S."/>
            <person name="Kuo A."/>
            <person name="Mondo S."/>
            <person name="Pangilinan J."/>
            <person name="Riley R."/>
            <person name="Labutti K."/>
            <person name="Andreopoulos B."/>
            <person name="Lipzen A."/>
            <person name="Chen C."/>
            <person name="Yanf M."/>
            <person name="Daum C."/>
            <person name="Ng V."/>
            <person name="Clum A."/>
            <person name="Ohm R."/>
            <person name="Martin F."/>
            <person name="Silar P."/>
            <person name="Natvig D."/>
            <person name="Lalanne C."/>
            <person name="Gautier V."/>
            <person name="Ament-Velasquez S.L."/>
            <person name="Kruys A."/>
            <person name="Hutchinson M.I."/>
            <person name="Powell A.J."/>
            <person name="Barry K."/>
            <person name="Miller A.N."/>
            <person name="Grigoriev I.V."/>
            <person name="Debuchy R."/>
            <person name="Gladieux P."/>
            <person name="Thoren M.H."/>
            <person name="Johannesson H."/>
        </authorList>
    </citation>
    <scope>NUCLEOTIDE SEQUENCE</scope>
    <source>
        <strain evidence="2">CBS 123565</strain>
    </source>
</reference>
<keyword evidence="3" id="KW-1185">Reference proteome</keyword>
<name>A0AAN6UEI4_9PEZI</name>
<dbReference type="Proteomes" id="UP001304895">
    <property type="component" value="Unassembled WGS sequence"/>
</dbReference>
<gene>
    <name evidence="2" type="ORF">BT67DRAFT_151114</name>
</gene>
<evidence type="ECO:0000313" key="2">
    <source>
        <dbReference type="EMBL" id="KAK4131507.1"/>
    </source>
</evidence>
<feature type="region of interest" description="Disordered" evidence="1">
    <location>
        <begin position="82"/>
        <end position="105"/>
    </location>
</feature>
<proteinExistence type="predicted"/>
<evidence type="ECO:0000313" key="3">
    <source>
        <dbReference type="Proteomes" id="UP001304895"/>
    </source>
</evidence>
<comment type="caution">
    <text evidence="2">The sequence shown here is derived from an EMBL/GenBank/DDBJ whole genome shotgun (WGS) entry which is preliminary data.</text>
</comment>
<sequence length="219" mass="24001">MCGGAVVWDDEERNTIQQISPRRTACGQADERQQRWLWTPTENPAEAPGDPADTVRSPTGLSAATGWRGLCQCLGGSWVVGQPAKQSRRPRPFPRHKAREQRRRDVGMRDTYRIERANKDGAPSGRNGMWLMMPGQPDPIRSRNAVRFPASSLRPREADQFATDTFGAMVCKNEQSQAGADFCLLVGTDSPAQPRARDNPAEWVGAGGCGPGWSLDSAP</sequence>
<feature type="region of interest" description="Disordered" evidence="1">
    <location>
        <begin position="191"/>
        <end position="219"/>
    </location>
</feature>
<feature type="compositionally biased region" description="Basic residues" evidence="1">
    <location>
        <begin position="86"/>
        <end position="101"/>
    </location>
</feature>
<accession>A0AAN6UEI4</accession>
<protein>
    <submittedName>
        <fullName evidence="2">Uncharacterized protein</fullName>
    </submittedName>
</protein>
<reference evidence="2" key="1">
    <citation type="journal article" date="2023" name="Mol. Phylogenet. Evol.">
        <title>Genome-scale phylogeny and comparative genomics of the fungal order Sordariales.</title>
        <authorList>
            <person name="Hensen N."/>
            <person name="Bonometti L."/>
            <person name="Westerberg I."/>
            <person name="Brannstrom I.O."/>
            <person name="Guillou S."/>
            <person name="Cros-Aarteil S."/>
            <person name="Calhoun S."/>
            <person name="Haridas S."/>
            <person name="Kuo A."/>
            <person name="Mondo S."/>
            <person name="Pangilinan J."/>
            <person name="Riley R."/>
            <person name="LaButti K."/>
            <person name="Andreopoulos B."/>
            <person name="Lipzen A."/>
            <person name="Chen C."/>
            <person name="Yan M."/>
            <person name="Daum C."/>
            <person name="Ng V."/>
            <person name="Clum A."/>
            <person name="Steindorff A."/>
            <person name="Ohm R.A."/>
            <person name="Martin F."/>
            <person name="Silar P."/>
            <person name="Natvig D.O."/>
            <person name="Lalanne C."/>
            <person name="Gautier V."/>
            <person name="Ament-Velasquez S.L."/>
            <person name="Kruys A."/>
            <person name="Hutchinson M.I."/>
            <person name="Powell A.J."/>
            <person name="Barry K."/>
            <person name="Miller A.N."/>
            <person name="Grigoriev I.V."/>
            <person name="Debuchy R."/>
            <person name="Gladieux P."/>
            <person name="Hiltunen Thoren M."/>
            <person name="Johannesson H."/>
        </authorList>
    </citation>
    <scope>NUCLEOTIDE SEQUENCE</scope>
    <source>
        <strain evidence="2">CBS 123565</strain>
    </source>
</reference>
<dbReference type="AlphaFoldDB" id="A0AAN6UEI4"/>